<comment type="caution">
    <text evidence="2">The sequence shown here is derived from an EMBL/GenBank/DDBJ whole genome shotgun (WGS) entry which is preliminary data.</text>
</comment>
<keyword evidence="3" id="KW-1185">Reference proteome</keyword>
<evidence type="ECO:0000313" key="3">
    <source>
        <dbReference type="Proteomes" id="UP000596742"/>
    </source>
</evidence>
<accession>A0A8B6FAX0</accession>
<proteinExistence type="predicted"/>
<dbReference type="EMBL" id="UYJE01006532">
    <property type="protein sequence ID" value="VDI46742.1"/>
    <property type="molecule type" value="Genomic_DNA"/>
</dbReference>
<feature type="signal peptide" evidence="1">
    <location>
        <begin position="1"/>
        <end position="24"/>
    </location>
</feature>
<dbReference type="Proteomes" id="UP000596742">
    <property type="component" value="Unassembled WGS sequence"/>
</dbReference>
<gene>
    <name evidence="2" type="ORF">MGAL_10B066700</name>
</gene>
<sequence length="130" mass="14117">MKTVYYKIAVGLFSIALSADIVVAFPNNCTCPSNKDQVNVDCASKGLTVVPENIPSNAHIIIDATTLPTIKRTGNMTFDCWTATSSRCKCVNCNVCTTERVHAIMQQTVQMTVHVLNAIGGPELNKSVIW</sequence>
<protein>
    <submittedName>
        <fullName evidence="2">Uncharacterized protein</fullName>
    </submittedName>
</protein>
<organism evidence="2 3">
    <name type="scientific">Mytilus galloprovincialis</name>
    <name type="common">Mediterranean mussel</name>
    <dbReference type="NCBI Taxonomy" id="29158"/>
    <lineage>
        <taxon>Eukaryota</taxon>
        <taxon>Metazoa</taxon>
        <taxon>Spiralia</taxon>
        <taxon>Lophotrochozoa</taxon>
        <taxon>Mollusca</taxon>
        <taxon>Bivalvia</taxon>
        <taxon>Autobranchia</taxon>
        <taxon>Pteriomorphia</taxon>
        <taxon>Mytilida</taxon>
        <taxon>Mytiloidea</taxon>
        <taxon>Mytilidae</taxon>
        <taxon>Mytilinae</taxon>
        <taxon>Mytilus</taxon>
    </lineage>
</organism>
<dbReference type="AlphaFoldDB" id="A0A8B6FAX0"/>
<reference evidence="2" key="1">
    <citation type="submission" date="2018-11" db="EMBL/GenBank/DDBJ databases">
        <authorList>
            <person name="Alioto T."/>
            <person name="Alioto T."/>
        </authorList>
    </citation>
    <scope>NUCLEOTIDE SEQUENCE</scope>
</reference>
<keyword evidence="1" id="KW-0732">Signal</keyword>
<evidence type="ECO:0000313" key="2">
    <source>
        <dbReference type="EMBL" id="VDI46742.1"/>
    </source>
</evidence>
<name>A0A8B6FAX0_MYTGA</name>
<evidence type="ECO:0000256" key="1">
    <source>
        <dbReference type="SAM" id="SignalP"/>
    </source>
</evidence>
<feature type="chain" id="PRO_5032513453" evidence="1">
    <location>
        <begin position="25"/>
        <end position="130"/>
    </location>
</feature>